<dbReference type="OrthoDB" id="674225at2"/>
<dbReference type="EMBL" id="FNBN01000002">
    <property type="protein sequence ID" value="SDF54753.1"/>
    <property type="molecule type" value="Genomic_DNA"/>
</dbReference>
<evidence type="ECO:0000313" key="2">
    <source>
        <dbReference type="Proteomes" id="UP000199045"/>
    </source>
</evidence>
<proteinExistence type="predicted"/>
<dbReference type="AlphaFoldDB" id="A0A1G7LZ84"/>
<evidence type="ECO:0000313" key="1">
    <source>
        <dbReference type="EMBL" id="SDF54753.1"/>
    </source>
</evidence>
<dbReference type="Proteomes" id="UP000199045">
    <property type="component" value="Unassembled WGS sequence"/>
</dbReference>
<protein>
    <submittedName>
        <fullName evidence="1">Uncharacterized protein</fullName>
    </submittedName>
</protein>
<name>A0A1G7LZ84_CHIFI</name>
<reference evidence="1 2" key="1">
    <citation type="submission" date="2016-10" db="EMBL/GenBank/DDBJ databases">
        <authorList>
            <person name="de Groot N.N."/>
        </authorList>
    </citation>
    <scope>NUCLEOTIDE SEQUENCE [LARGE SCALE GENOMIC DNA]</scope>
    <source>
        <strain evidence="1 2">DSM 527</strain>
    </source>
</reference>
<dbReference type="STRING" id="104663.SAMN04488121_102236"/>
<organism evidence="1 2">
    <name type="scientific">Chitinophaga filiformis</name>
    <name type="common">Myxococcus filiformis</name>
    <name type="synonym">Flexibacter filiformis</name>
    <dbReference type="NCBI Taxonomy" id="104663"/>
    <lineage>
        <taxon>Bacteria</taxon>
        <taxon>Pseudomonadati</taxon>
        <taxon>Bacteroidota</taxon>
        <taxon>Chitinophagia</taxon>
        <taxon>Chitinophagales</taxon>
        <taxon>Chitinophagaceae</taxon>
        <taxon>Chitinophaga</taxon>
    </lineage>
</organism>
<accession>A0A1G7LZ84</accession>
<dbReference type="RefSeq" id="WP_089830434.1">
    <property type="nucleotide sequence ID" value="NZ_FNBN01000002.1"/>
</dbReference>
<gene>
    <name evidence="1" type="ORF">SAMN04488121_102236</name>
</gene>
<sequence>MSSFNVLITEVACPDCEKRHEARIQFKFGNTWQLQYKIGDKVTWGGNDIGIPNLNEVNAYGIIESTKCPYCNKQDIVEEYDILIKNDVIMGISPMASMENYLGENGEYFVVT</sequence>